<keyword evidence="3 7" id="KW-0812">Transmembrane</keyword>
<keyword evidence="5 7" id="KW-0472">Membrane</keyword>
<dbReference type="GO" id="GO:0005886">
    <property type="term" value="C:plasma membrane"/>
    <property type="evidence" value="ECO:0007669"/>
    <property type="project" value="UniProtKB-SubCell"/>
</dbReference>
<feature type="transmembrane region" description="Helical" evidence="7">
    <location>
        <begin position="308"/>
        <end position="334"/>
    </location>
</feature>
<feature type="transmembrane region" description="Helical" evidence="7">
    <location>
        <begin position="448"/>
        <end position="471"/>
    </location>
</feature>
<dbReference type="PANTHER" id="PTHR30572:SF4">
    <property type="entry name" value="ABC TRANSPORTER PERMEASE YTRF"/>
    <property type="match status" value="1"/>
</dbReference>
<dbReference type="NCBIfam" id="TIGR03434">
    <property type="entry name" value="ADOP"/>
    <property type="match status" value="1"/>
</dbReference>
<dbReference type="EMBL" id="FOZL01000002">
    <property type="protein sequence ID" value="SFS20575.1"/>
    <property type="molecule type" value="Genomic_DNA"/>
</dbReference>
<dbReference type="InterPro" id="IPR017800">
    <property type="entry name" value="ADOP"/>
</dbReference>
<name>A0A1I6MY06_9BACT</name>
<evidence type="ECO:0000256" key="7">
    <source>
        <dbReference type="SAM" id="Phobius"/>
    </source>
</evidence>
<protein>
    <submittedName>
        <fullName evidence="10">Duplicated orphan permease</fullName>
    </submittedName>
</protein>
<feature type="transmembrane region" description="Helical" evidence="7">
    <location>
        <begin position="361"/>
        <end position="383"/>
    </location>
</feature>
<keyword evidence="11" id="KW-1185">Reference proteome</keyword>
<gene>
    <name evidence="10" type="ORF">SAMN05421771_3703</name>
</gene>
<feature type="transmembrane region" description="Helical" evidence="7">
    <location>
        <begin position="779"/>
        <end position="801"/>
    </location>
</feature>
<sequence>MNEIWRDVKYAVRQLVKAPGFTMTAVLTLALGIGANAAIFTLVHAVLMRHLPVPHPEQLVRVGDEDDCCVNGGFPDKNKYSLFSYDLYVHLRDNTPEFEQLAAMQSGVGDGSVIARKQSSSSPAQPGKGEYVSGNYFAVFGVQPAAGRLLQPSDDLANAAPVVVMGYQTWERDFARDPAVVGSTFELNAHPFTVVGVAPEGFYGDRLDVSVAYYMPMAQEPVLHAASPLLHRKGSNWVYLLGRVKPGVELGPLAAKMSGALRQWLGENVEIYKTEDGKVQLGKTTTVLVPGALGIANTQEHYATGLHLLMGIAGLVLLIACANIANLVLVRGLARRAETSIRMALGASRARLIRQILTESVVLAVLGGVAGLAVAYAGARALLALAFDRGGMMPIDAAPSPVVLGFAFGISLVTGVVFGLAPAWITSHGEPAEALRGSGRSTKEGGSLVQKTLVVVQAALSLVLLVGAGLLTRSLSKLEHQDFGLQTEHRVIVHVSPQQAGYTPEQLPGLYPTMYERLKALPGVERVGMSLYTPMEGNNWGEGVTFAGRPPTGPREDTGASWVRGNPDYFDAIGQKVVKGRGITDQDTETSRGVAVVNEAFVRKFFKNGAEPIGAHFGTDGPPSVGDMEIVGVMKDVKYNNPRRPVRPMYMRPLLQKAASNQNPKGEAGSTYIGALVIQTKGSTDGMEAQVRQTLASINSNLTVLRFETFDEQIAGQFTQDRMIARLTLMFGLLALVLAAIGLYGVTAYTVARRTPEIGIRMALGAARGSVVRMVLRDALLQAGIGLAIGIPVSLICVRYVKSQLFEVSGNDVGTLAAAAGALAVAALVAGLIPARRAASTDPVKALRSE</sequence>
<evidence type="ECO:0000259" key="8">
    <source>
        <dbReference type="Pfam" id="PF02687"/>
    </source>
</evidence>
<evidence type="ECO:0000313" key="11">
    <source>
        <dbReference type="Proteomes" id="UP000199024"/>
    </source>
</evidence>
<comment type="subcellular location">
    <subcellularLocation>
        <location evidence="1">Cell membrane</location>
        <topology evidence="1">Multi-pass membrane protein</topology>
    </subcellularLocation>
</comment>
<feature type="transmembrane region" description="Helical" evidence="7">
    <location>
        <begin position="813"/>
        <end position="835"/>
    </location>
</feature>
<proteinExistence type="inferred from homology"/>
<dbReference type="AlphaFoldDB" id="A0A1I6MY06"/>
<comment type="similarity">
    <text evidence="6">Belongs to the ABC-4 integral membrane protein family.</text>
</comment>
<feature type="domain" description="ABC3 transporter permease C-terminal" evidence="8">
    <location>
        <begin position="730"/>
        <end position="843"/>
    </location>
</feature>
<evidence type="ECO:0000256" key="1">
    <source>
        <dbReference type="ARBA" id="ARBA00004651"/>
    </source>
</evidence>
<dbReference type="STRING" id="474950.SAMN05421771_3703"/>
<dbReference type="InterPro" id="IPR025857">
    <property type="entry name" value="MacB_PCD"/>
</dbReference>
<feature type="domain" description="ABC3 transporter permease C-terminal" evidence="8">
    <location>
        <begin position="312"/>
        <end position="430"/>
    </location>
</feature>
<evidence type="ECO:0000256" key="5">
    <source>
        <dbReference type="ARBA" id="ARBA00023136"/>
    </source>
</evidence>
<evidence type="ECO:0000256" key="4">
    <source>
        <dbReference type="ARBA" id="ARBA00022989"/>
    </source>
</evidence>
<dbReference type="InterPro" id="IPR003838">
    <property type="entry name" value="ABC3_permease_C"/>
</dbReference>
<feature type="domain" description="MacB-like periplasmic core" evidence="9">
    <location>
        <begin position="458"/>
        <end position="662"/>
    </location>
</feature>
<dbReference type="RefSeq" id="WP_089843883.1">
    <property type="nucleotide sequence ID" value="NZ_FOZL01000002.1"/>
</dbReference>
<evidence type="ECO:0000256" key="3">
    <source>
        <dbReference type="ARBA" id="ARBA00022692"/>
    </source>
</evidence>
<evidence type="ECO:0000259" key="9">
    <source>
        <dbReference type="Pfam" id="PF12704"/>
    </source>
</evidence>
<reference evidence="10 11" key="1">
    <citation type="submission" date="2016-10" db="EMBL/GenBank/DDBJ databases">
        <authorList>
            <person name="de Groot N.N."/>
        </authorList>
    </citation>
    <scope>NUCLEOTIDE SEQUENCE [LARGE SCALE GENOMIC DNA]</scope>
    <source>
        <strain evidence="10 11">DSM 21001</strain>
    </source>
</reference>
<dbReference type="Proteomes" id="UP000199024">
    <property type="component" value="Unassembled WGS sequence"/>
</dbReference>
<dbReference type="Pfam" id="PF12704">
    <property type="entry name" value="MacB_PCD"/>
    <property type="match status" value="2"/>
</dbReference>
<dbReference type="PANTHER" id="PTHR30572">
    <property type="entry name" value="MEMBRANE COMPONENT OF TRANSPORTER-RELATED"/>
    <property type="match status" value="1"/>
</dbReference>
<evidence type="ECO:0000313" key="10">
    <source>
        <dbReference type="EMBL" id="SFS20575.1"/>
    </source>
</evidence>
<dbReference type="InterPro" id="IPR050250">
    <property type="entry name" value="Macrolide_Exporter_MacB"/>
</dbReference>
<organism evidence="10 11">
    <name type="scientific">Granulicella pectinivorans</name>
    <dbReference type="NCBI Taxonomy" id="474950"/>
    <lineage>
        <taxon>Bacteria</taxon>
        <taxon>Pseudomonadati</taxon>
        <taxon>Acidobacteriota</taxon>
        <taxon>Terriglobia</taxon>
        <taxon>Terriglobales</taxon>
        <taxon>Acidobacteriaceae</taxon>
        <taxon>Granulicella</taxon>
    </lineage>
</organism>
<feature type="transmembrane region" description="Helical" evidence="7">
    <location>
        <begin position="21"/>
        <end position="47"/>
    </location>
</feature>
<feature type="transmembrane region" description="Helical" evidence="7">
    <location>
        <begin position="729"/>
        <end position="752"/>
    </location>
</feature>
<dbReference type="GO" id="GO:0022857">
    <property type="term" value="F:transmembrane transporter activity"/>
    <property type="evidence" value="ECO:0007669"/>
    <property type="project" value="TreeGrafter"/>
</dbReference>
<dbReference type="OrthoDB" id="127117at2"/>
<feature type="domain" description="MacB-like periplasmic core" evidence="9">
    <location>
        <begin position="22"/>
        <end position="257"/>
    </location>
</feature>
<feature type="transmembrane region" description="Helical" evidence="7">
    <location>
        <begin position="403"/>
        <end position="427"/>
    </location>
</feature>
<dbReference type="Pfam" id="PF02687">
    <property type="entry name" value="FtsX"/>
    <property type="match status" value="2"/>
</dbReference>
<keyword evidence="2" id="KW-1003">Cell membrane</keyword>
<evidence type="ECO:0000256" key="2">
    <source>
        <dbReference type="ARBA" id="ARBA00022475"/>
    </source>
</evidence>
<accession>A0A1I6MY06</accession>
<evidence type="ECO:0000256" key="6">
    <source>
        <dbReference type="ARBA" id="ARBA00038076"/>
    </source>
</evidence>
<keyword evidence="4 7" id="KW-1133">Transmembrane helix</keyword>